<evidence type="ECO:0000256" key="11">
    <source>
        <dbReference type="ARBA" id="ARBA00037877"/>
    </source>
</evidence>
<dbReference type="GO" id="GO:0005789">
    <property type="term" value="C:endoplasmic reticulum membrane"/>
    <property type="evidence" value="ECO:0007669"/>
    <property type="project" value="UniProtKB-SubCell"/>
</dbReference>
<keyword evidence="5 13" id="KW-0479">Metal-binding</keyword>
<evidence type="ECO:0000256" key="3">
    <source>
        <dbReference type="ARBA" id="ARBA00022617"/>
    </source>
</evidence>
<dbReference type="SUPFAM" id="SSF55856">
    <property type="entry name" value="Cytochrome b5-like heme/steroid binding domain"/>
    <property type="match status" value="1"/>
</dbReference>
<reference evidence="16" key="1">
    <citation type="submission" date="2019-06" db="EMBL/GenBank/DDBJ databases">
        <authorList>
            <person name="Broberg M."/>
        </authorList>
    </citation>
    <scope>NUCLEOTIDE SEQUENCE [LARGE SCALE GENOMIC DNA]</scope>
</reference>
<dbReference type="InterPro" id="IPR018506">
    <property type="entry name" value="Cyt_B5_heme-BS"/>
</dbReference>
<feature type="domain" description="Cytochrome b5 heme-binding" evidence="14">
    <location>
        <begin position="4"/>
        <end position="80"/>
    </location>
</feature>
<evidence type="ECO:0000256" key="6">
    <source>
        <dbReference type="ARBA" id="ARBA00022824"/>
    </source>
</evidence>
<feature type="transmembrane region" description="Helical" evidence="13">
    <location>
        <begin position="131"/>
        <end position="148"/>
    </location>
</feature>
<keyword evidence="6" id="KW-0256">Endoplasmic reticulum</keyword>
<dbReference type="PANTHER" id="PTHR19359">
    <property type="entry name" value="CYTOCHROME B5"/>
    <property type="match status" value="1"/>
</dbReference>
<dbReference type="Gene3D" id="3.10.120.10">
    <property type="entry name" value="Cytochrome b5-like heme/steroid binding domain"/>
    <property type="match status" value="1"/>
</dbReference>
<evidence type="ECO:0000256" key="12">
    <source>
        <dbReference type="ARBA" id="ARBA00038168"/>
    </source>
</evidence>
<keyword evidence="7" id="KW-0492">Microsome</keyword>
<dbReference type="InterPro" id="IPR036400">
    <property type="entry name" value="Cyt_B5-like_heme/steroid_sf"/>
</dbReference>
<dbReference type="GO" id="GO:0046872">
    <property type="term" value="F:metal ion binding"/>
    <property type="evidence" value="ECO:0007669"/>
    <property type="project" value="UniProtKB-UniRule"/>
</dbReference>
<evidence type="ECO:0000256" key="4">
    <source>
        <dbReference type="ARBA" id="ARBA00022692"/>
    </source>
</evidence>
<evidence type="ECO:0000259" key="14">
    <source>
        <dbReference type="PROSITE" id="PS50255"/>
    </source>
</evidence>
<evidence type="ECO:0000256" key="1">
    <source>
        <dbReference type="ARBA" id="ARBA00004131"/>
    </source>
</evidence>
<keyword evidence="16" id="KW-1185">Reference proteome</keyword>
<keyword evidence="3 13" id="KW-0349">Heme</keyword>
<dbReference type="OrthoDB" id="260519at2759"/>
<comment type="similarity">
    <text evidence="12 13">Belongs to the cytochrome b5 family.</text>
</comment>
<evidence type="ECO:0000313" key="16">
    <source>
        <dbReference type="Proteomes" id="UP000775872"/>
    </source>
</evidence>
<organism evidence="15 16">
    <name type="scientific">Clonostachys solani</name>
    <dbReference type="NCBI Taxonomy" id="160281"/>
    <lineage>
        <taxon>Eukaryota</taxon>
        <taxon>Fungi</taxon>
        <taxon>Dikarya</taxon>
        <taxon>Ascomycota</taxon>
        <taxon>Pezizomycotina</taxon>
        <taxon>Sordariomycetes</taxon>
        <taxon>Hypocreomycetidae</taxon>
        <taxon>Hypocreales</taxon>
        <taxon>Bionectriaceae</taxon>
        <taxon>Clonostachys</taxon>
    </lineage>
</organism>
<evidence type="ECO:0000256" key="9">
    <source>
        <dbReference type="ARBA" id="ARBA00023004"/>
    </source>
</evidence>
<dbReference type="Proteomes" id="UP000775872">
    <property type="component" value="Unassembled WGS sequence"/>
</dbReference>
<gene>
    <name evidence="15" type="ORF">CSOL1703_00018290</name>
</gene>
<evidence type="ECO:0000256" key="2">
    <source>
        <dbReference type="ARBA" id="ARBA00022448"/>
    </source>
</evidence>
<dbReference type="GO" id="GO:0020037">
    <property type="term" value="F:heme binding"/>
    <property type="evidence" value="ECO:0007669"/>
    <property type="project" value="UniProtKB-UniRule"/>
</dbReference>
<dbReference type="EMBL" id="CABFOC020000071">
    <property type="protein sequence ID" value="CAH0057027.1"/>
    <property type="molecule type" value="Genomic_DNA"/>
</dbReference>
<evidence type="ECO:0000256" key="10">
    <source>
        <dbReference type="ARBA" id="ARBA00023136"/>
    </source>
</evidence>
<dbReference type="PANTHER" id="PTHR19359:SF150">
    <property type="entry name" value="CYTOCHROME B5"/>
    <property type="match status" value="1"/>
</dbReference>
<comment type="caution">
    <text evidence="15">The sequence shown here is derived from an EMBL/GenBank/DDBJ whole genome shotgun (WGS) entry which is preliminary data.</text>
</comment>
<keyword evidence="10 13" id="KW-0472">Membrane</keyword>
<evidence type="ECO:0000256" key="5">
    <source>
        <dbReference type="ARBA" id="ARBA00022723"/>
    </source>
</evidence>
<proteinExistence type="inferred from homology"/>
<evidence type="ECO:0000313" key="15">
    <source>
        <dbReference type="EMBL" id="CAH0057027.1"/>
    </source>
</evidence>
<dbReference type="Pfam" id="PF00173">
    <property type="entry name" value="Cyt-b5"/>
    <property type="match status" value="1"/>
</dbReference>
<name>A0A9N9ZK93_9HYPO</name>
<dbReference type="InterPro" id="IPR001199">
    <property type="entry name" value="Cyt_B5-like_heme/steroid-bd"/>
</dbReference>
<accession>A0A9N9ZK93</accession>
<protein>
    <recommendedName>
        <fullName evidence="14">Cytochrome b5 heme-binding domain-containing protein</fullName>
    </recommendedName>
</protein>
<dbReference type="SMART" id="SM01117">
    <property type="entry name" value="Cyt-b5"/>
    <property type="match status" value="1"/>
</dbReference>
<reference evidence="15 16" key="2">
    <citation type="submission" date="2021-10" db="EMBL/GenBank/DDBJ databases">
        <authorList>
            <person name="Piombo E."/>
        </authorList>
    </citation>
    <scope>NUCLEOTIDE SEQUENCE [LARGE SCALE GENOMIC DNA]</scope>
</reference>
<dbReference type="FunFam" id="3.10.120.10:FF:000002">
    <property type="entry name" value="Cytochrome b5 type B"/>
    <property type="match status" value="1"/>
</dbReference>
<keyword evidence="13" id="KW-1133">Transmembrane helix</keyword>
<keyword evidence="8" id="KW-0249">Electron transport</keyword>
<evidence type="ECO:0000256" key="8">
    <source>
        <dbReference type="ARBA" id="ARBA00022982"/>
    </source>
</evidence>
<evidence type="ECO:0000256" key="7">
    <source>
        <dbReference type="ARBA" id="ARBA00022848"/>
    </source>
</evidence>
<dbReference type="PROSITE" id="PS00191">
    <property type="entry name" value="CYTOCHROME_B5_1"/>
    <property type="match status" value="1"/>
</dbReference>
<keyword evidence="9 13" id="KW-0408">Iron</keyword>
<dbReference type="PROSITE" id="PS50255">
    <property type="entry name" value="CYTOCHROME_B5_2"/>
    <property type="match status" value="1"/>
</dbReference>
<sequence>MTTPRSFTLQEVAKHNGTDDLYMVIRNKVYDSTSFLKKHPGGEDVLLEVAGTDATEAYDEVGHGETADRLLSKLYVGELVLLVRVKLLLQLSSGGEMNWCQSPIAHSLAAEGIKTSGLQGNRKYVGIPSHFLLLMGLIVCLALLLGYIKAK</sequence>
<keyword evidence="2" id="KW-0813">Transport</keyword>
<dbReference type="PRINTS" id="PR00363">
    <property type="entry name" value="CYTOCHROMEB5"/>
</dbReference>
<dbReference type="InterPro" id="IPR050668">
    <property type="entry name" value="Cytochrome_b5"/>
</dbReference>
<keyword evidence="4 13" id="KW-0812">Transmembrane</keyword>
<dbReference type="AlphaFoldDB" id="A0A9N9ZK93"/>
<evidence type="ECO:0000256" key="13">
    <source>
        <dbReference type="RuleBase" id="RU362121"/>
    </source>
</evidence>
<comment type="subcellular location">
    <subcellularLocation>
        <location evidence="1">Endoplasmic reticulum membrane</location>
        <topology evidence="1">Single-pass membrane protein</topology>
        <orientation evidence="1">Cytoplasmic side</orientation>
    </subcellularLocation>
    <subcellularLocation>
        <location evidence="11">Microsome membrane</location>
        <topology evidence="11">Single-pass membrane protein</topology>
        <orientation evidence="11">Cytoplasmic side</orientation>
    </subcellularLocation>
</comment>